<sequence>MIDTNLFIAAVKGRRTRSTELLLALLDGPIELVADDILISEYARYARRFEADPFLEILLKKVVVIEQSIEDVLKCKPFFPPDEGGDIVHAATCLHAKAILITNDTHFNRIRDEGLIEVWSISEAILMLLDRGCDPG</sequence>
<keyword evidence="3" id="KW-1185">Reference proteome</keyword>
<proteinExistence type="predicted"/>
<dbReference type="Pfam" id="PF01850">
    <property type="entry name" value="PIN"/>
    <property type="match status" value="1"/>
</dbReference>
<reference evidence="2 3" key="1">
    <citation type="journal article" date="2012" name="PLoS ONE">
        <title>The genome characteristics and predicted function of methyl-group oxidation pathway in the obligate aceticlastic methanogens, Methanosaeta spp.</title>
        <authorList>
            <person name="Zhu J."/>
            <person name="Zheng H."/>
            <person name="Ai G."/>
            <person name="Zhang G."/>
            <person name="Liu D."/>
            <person name="Liu X."/>
            <person name="Dong X."/>
        </authorList>
    </citation>
    <scope>NUCLEOTIDE SEQUENCE [LARGE SCALE GENOMIC DNA]</scope>
    <source>
        <strain evidence="2 3">6Ac</strain>
    </source>
</reference>
<protein>
    <submittedName>
        <fullName evidence="2">Nucleotide binding protein, putative, containing PIN domain</fullName>
    </submittedName>
</protein>
<dbReference type="OrthoDB" id="96029at2157"/>
<organism evidence="2 3">
    <name type="scientific">Methanothrix harundinacea (strain 6Ac)</name>
    <name type="common">Methanosaeta harundinacea</name>
    <dbReference type="NCBI Taxonomy" id="1110509"/>
    <lineage>
        <taxon>Archaea</taxon>
        <taxon>Methanobacteriati</taxon>
        <taxon>Methanobacteriota</taxon>
        <taxon>Stenosarchaea group</taxon>
        <taxon>Methanomicrobia</taxon>
        <taxon>Methanotrichales</taxon>
        <taxon>Methanotrichaceae</taxon>
        <taxon>Methanothrix</taxon>
    </lineage>
</organism>
<gene>
    <name evidence="2" type="ordered locus">Mhar_1478</name>
</gene>
<name>G7WP01_METH6</name>
<evidence type="ECO:0000313" key="3">
    <source>
        <dbReference type="Proteomes" id="UP000005877"/>
    </source>
</evidence>
<evidence type="ECO:0000313" key="2">
    <source>
        <dbReference type="EMBL" id="AET64842.1"/>
    </source>
</evidence>
<dbReference type="InterPro" id="IPR002716">
    <property type="entry name" value="PIN_dom"/>
</dbReference>
<feature type="domain" description="PIN" evidence="1">
    <location>
        <begin position="1"/>
        <end position="109"/>
    </location>
</feature>
<dbReference type="Proteomes" id="UP000005877">
    <property type="component" value="Chromosome"/>
</dbReference>
<dbReference type="EMBL" id="CP003117">
    <property type="protein sequence ID" value="AET64842.1"/>
    <property type="molecule type" value="Genomic_DNA"/>
</dbReference>
<dbReference type="KEGG" id="mhi:Mhar_1478"/>
<dbReference type="RefSeq" id="WP_014587026.1">
    <property type="nucleotide sequence ID" value="NC_017527.1"/>
</dbReference>
<accession>G7WP01</accession>
<dbReference type="GeneID" id="12510647"/>
<dbReference type="Gene3D" id="3.40.50.1010">
    <property type="entry name" value="5'-nuclease"/>
    <property type="match status" value="1"/>
</dbReference>
<dbReference type="CDD" id="cd09854">
    <property type="entry name" value="PIN_VapC-like"/>
    <property type="match status" value="1"/>
</dbReference>
<dbReference type="AlphaFoldDB" id="G7WP01"/>
<dbReference type="SUPFAM" id="SSF88723">
    <property type="entry name" value="PIN domain-like"/>
    <property type="match status" value="1"/>
</dbReference>
<dbReference type="HOGENOM" id="CLU_1801790_0_0_2"/>
<dbReference type="SMART" id="SM00670">
    <property type="entry name" value="PINc"/>
    <property type="match status" value="1"/>
</dbReference>
<evidence type="ECO:0000259" key="1">
    <source>
        <dbReference type="SMART" id="SM00670"/>
    </source>
</evidence>
<dbReference type="InterPro" id="IPR029060">
    <property type="entry name" value="PIN-like_dom_sf"/>
</dbReference>